<dbReference type="Proteomes" id="UP000243374">
    <property type="component" value="Unassembled WGS sequence"/>
</dbReference>
<keyword evidence="7 17" id="KW-0819">tRNA processing</keyword>
<dbReference type="GO" id="GO:0008616">
    <property type="term" value="P:tRNA queuosine(34) biosynthetic process"/>
    <property type="evidence" value="ECO:0007669"/>
    <property type="project" value="UniProtKB-UniRule"/>
</dbReference>
<keyword evidence="9 17" id="KW-0671">Queuosine biosynthesis</keyword>
<dbReference type="GO" id="GO:0046872">
    <property type="term" value="F:metal ion binding"/>
    <property type="evidence" value="ECO:0007669"/>
    <property type="project" value="UniProtKB-KW"/>
</dbReference>
<keyword evidence="6 17" id="KW-0004">4Fe-4S</keyword>
<dbReference type="GO" id="GO:0051539">
    <property type="term" value="F:4 iron, 4 sulfur cluster binding"/>
    <property type="evidence" value="ECO:0007669"/>
    <property type="project" value="UniProtKB-UniRule"/>
</dbReference>
<evidence type="ECO:0000256" key="9">
    <source>
        <dbReference type="ARBA" id="ARBA00022785"/>
    </source>
</evidence>
<comment type="function">
    <text evidence="1 17">Catalyzes the conversion of epoxyqueuosine (oQ) to queuosine (Q), which is a hypermodified base found in the wobble positions of tRNA(Asp), tRNA(Asn), tRNA(His) and tRNA(Tyr).</text>
</comment>
<dbReference type="EC" id="1.17.99.6" evidence="4 17"/>
<feature type="binding site" evidence="17">
    <location>
        <position position="35"/>
    </location>
    <ligand>
        <name>[4Fe-4S] cluster</name>
        <dbReference type="ChEBI" id="CHEBI:49883"/>
    </ligand>
</feature>
<dbReference type="UniPathway" id="UPA00392"/>
<comment type="similarity">
    <text evidence="3 17">Belongs to the QueH family.</text>
</comment>
<comment type="pathway">
    <text evidence="2 17">tRNA modification; tRNA-queuosine biosynthesis.</text>
</comment>
<feature type="binding site" evidence="17">
    <location>
        <position position="34"/>
    </location>
    <ligand>
        <name>[4Fe-4S] cluster</name>
        <dbReference type="ChEBI" id="CHEBI:49883"/>
    </ligand>
</feature>
<evidence type="ECO:0000313" key="18">
    <source>
        <dbReference type="EMBL" id="SFK15606.1"/>
    </source>
</evidence>
<gene>
    <name evidence="17" type="primary">queH</name>
    <name evidence="18" type="ORF">SAMN04487865_10319</name>
</gene>
<feature type="binding site" evidence="17">
    <location>
        <position position="113"/>
    </location>
    <ligand>
        <name>[4Fe-4S] cluster</name>
        <dbReference type="ChEBI" id="CHEBI:49883"/>
    </ligand>
</feature>
<dbReference type="InterPro" id="IPR003828">
    <property type="entry name" value="QueH"/>
</dbReference>
<evidence type="ECO:0000256" key="17">
    <source>
        <dbReference type="HAMAP-Rule" id="MF_02089"/>
    </source>
</evidence>
<evidence type="ECO:0000256" key="16">
    <source>
        <dbReference type="ARBA" id="ARBA00047415"/>
    </source>
</evidence>
<evidence type="ECO:0000256" key="8">
    <source>
        <dbReference type="ARBA" id="ARBA00022723"/>
    </source>
</evidence>
<dbReference type="HAMAP" id="MF_02089">
    <property type="entry name" value="QueH"/>
    <property type="match status" value="1"/>
</dbReference>
<evidence type="ECO:0000256" key="15">
    <source>
        <dbReference type="ARBA" id="ARBA00031446"/>
    </source>
</evidence>
<evidence type="ECO:0000256" key="5">
    <source>
        <dbReference type="ARBA" id="ARBA00016895"/>
    </source>
</evidence>
<sequence length="219" mass="25993">MDFNFRLPDNFAKDSPKRDLKLPDNANGLVVHCCCAPCSTSLVECLIFNKIRPLMFFYNPNIYPTEEYEKRRDEWIHLCELLQIEYVIGDYDYRMWLDAVKGLEDEPERGRRCLKCFTHRLTVTALFAKSRDINTFTTTLCTSRWKSKKQVDEAGFRAQDKVEGTFYWDQDWRKEGLVGRRYELVKEIDFYNQLYCGCEFSQISANYCKKGIVENEEKK</sequence>
<evidence type="ECO:0000256" key="11">
    <source>
        <dbReference type="ARBA" id="ARBA00023004"/>
    </source>
</evidence>
<reference evidence="18 19" key="1">
    <citation type="submission" date="2016-10" db="EMBL/GenBank/DDBJ databases">
        <authorList>
            <person name="Varghese N."/>
            <person name="Submissions S."/>
        </authorList>
    </citation>
    <scope>NUCLEOTIDE SEQUENCE [LARGE SCALE GENOMIC DNA]</scope>
    <source>
        <strain evidence="18 19">22B</strain>
    </source>
</reference>
<name>A0A662Z9T3_9GAMM</name>
<dbReference type="PANTHER" id="PTHR36701:SF1">
    <property type="entry name" value="EPOXYQUEUOSINE REDUCTASE QUEH"/>
    <property type="match status" value="1"/>
</dbReference>
<dbReference type="OrthoDB" id="9801033at2"/>
<keyword evidence="12 17" id="KW-0411">Iron-sulfur</keyword>
<keyword evidence="8 17" id="KW-0479">Metal-binding</keyword>
<keyword evidence="14 17" id="KW-0676">Redox-active center</keyword>
<dbReference type="GO" id="GO:0052693">
    <property type="term" value="F:epoxyqueuosine reductase activity"/>
    <property type="evidence" value="ECO:0007669"/>
    <property type="project" value="UniProtKB-UniRule"/>
</dbReference>
<organism evidence="18 19">
    <name type="scientific">Succinivibrio dextrinosolvens</name>
    <dbReference type="NCBI Taxonomy" id="83771"/>
    <lineage>
        <taxon>Bacteria</taxon>
        <taxon>Pseudomonadati</taxon>
        <taxon>Pseudomonadota</taxon>
        <taxon>Gammaproteobacteria</taxon>
        <taxon>Aeromonadales</taxon>
        <taxon>Succinivibrionaceae</taxon>
        <taxon>Succinivibrio</taxon>
    </lineage>
</organism>
<evidence type="ECO:0000256" key="10">
    <source>
        <dbReference type="ARBA" id="ARBA00023002"/>
    </source>
</evidence>
<accession>A0A662Z9T3</accession>
<dbReference type="RefSeq" id="WP_074840869.1">
    <property type="nucleotide sequence ID" value="NZ_CP047056.1"/>
</dbReference>
<keyword evidence="13 17" id="KW-1015">Disulfide bond</keyword>
<evidence type="ECO:0000256" key="3">
    <source>
        <dbReference type="ARBA" id="ARBA00008207"/>
    </source>
</evidence>
<evidence type="ECO:0000256" key="2">
    <source>
        <dbReference type="ARBA" id="ARBA00004691"/>
    </source>
</evidence>
<protein>
    <recommendedName>
        <fullName evidence="5 17">Epoxyqueuosine reductase QueH</fullName>
        <ecNumber evidence="4 17">1.17.99.6</ecNumber>
    </recommendedName>
    <alternativeName>
        <fullName evidence="15 17">Queuosine biosynthesis protein QueH</fullName>
    </alternativeName>
</protein>
<dbReference type="Pfam" id="PF02677">
    <property type="entry name" value="QueH"/>
    <property type="match status" value="1"/>
</dbReference>
<evidence type="ECO:0000313" key="19">
    <source>
        <dbReference type="Proteomes" id="UP000243374"/>
    </source>
</evidence>
<evidence type="ECO:0000256" key="13">
    <source>
        <dbReference type="ARBA" id="ARBA00023157"/>
    </source>
</evidence>
<keyword evidence="11 17" id="KW-0408">Iron</keyword>
<proteinExistence type="inferred from homology"/>
<dbReference type="EMBL" id="FOSF01000031">
    <property type="protein sequence ID" value="SFK15606.1"/>
    <property type="molecule type" value="Genomic_DNA"/>
</dbReference>
<comment type="catalytic activity">
    <reaction evidence="16 17">
        <text>epoxyqueuosine(34) in tRNA + AH2 = queuosine(34) in tRNA + A + H2O</text>
        <dbReference type="Rhea" id="RHEA:32159"/>
        <dbReference type="Rhea" id="RHEA-COMP:18571"/>
        <dbReference type="Rhea" id="RHEA-COMP:18582"/>
        <dbReference type="ChEBI" id="CHEBI:13193"/>
        <dbReference type="ChEBI" id="CHEBI:15377"/>
        <dbReference type="ChEBI" id="CHEBI:17499"/>
        <dbReference type="ChEBI" id="CHEBI:194431"/>
        <dbReference type="ChEBI" id="CHEBI:194443"/>
        <dbReference type="EC" id="1.17.99.6"/>
    </reaction>
</comment>
<keyword evidence="10 17" id="KW-0560">Oxidoreductase</keyword>
<keyword evidence="19" id="KW-1185">Reference proteome</keyword>
<dbReference type="AlphaFoldDB" id="A0A662Z9T3"/>
<evidence type="ECO:0000256" key="1">
    <source>
        <dbReference type="ARBA" id="ARBA00002268"/>
    </source>
</evidence>
<dbReference type="PANTHER" id="PTHR36701">
    <property type="entry name" value="EPOXYQUEUOSINE REDUCTASE QUEH"/>
    <property type="match status" value="1"/>
</dbReference>
<evidence type="ECO:0000256" key="6">
    <source>
        <dbReference type="ARBA" id="ARBA00022485"/>
    </source>
</evidence>
<feature type="disulfide bond" description="Redox-active" evidence="17">
    <location>
        <begin position="196"/>
        <end position="198"/>
    </location>
</feature>
<evidence type="ECO:0000256" key="12">
    <source>
        <dbReference type="ARBA" id="ARBA00023014"/>
    </source>
</evidence>
<evidence type="ECO:0000256" key="7">
    <source>
        <dbReference type="ARBA" id="ARBA00022694"/>
    </source>
</evidence>
<evidence type="ECO:0000256" key="4">
    <source>
        <dbReference type="ARBA" id="ARBA00012622"/>
    </source>
</evidence>
<feature type="binding site" evidence="17">
    <location>
        <position position="116"/>
    </location>
    <ligand>
        <name>[4Fe-4S] cluster</name>
        <dbReference type="ChEBI" id="CHEBI:49883"/>
    </ligand>
</feature>
<evidence type="ECO:0000256" key="14">
    <source>
        <dbReference type="ARBA" id="ARBA00023284"/>
    </source>
</evidence>